<dbReference type="PANTHER" id="PTHR47955">
    <property type="entry name" value="CYTOCHROME P450 FAMILY 71 PROTEIN"/>
    <property type="match status" value="1"/>
</dbReference>
<reference evidence="5" key="1">
    <citation type="submission" date="2020-08" db="EMBL/GenBank/DDBJ databases">
        <title>Plant Genome Project.</title>
        <authorList>
            <person name="Zhang R.-G."/>
        </authorList>
    </citation>
    <scope>NUCLEOTIDE SEQUENCE</scope>
    <source>
        <strain evidence="5">WSP0</strain>
        <tissue evidence="5">Leaf</tissue>
    </source>
</reference>
<evidence type="ECO:0000256" key="3">
    <source>
        <dbReference type="ARBA" id="ARBA00022723"/>
    </source>
</evidence>
<dbReference type="GO" id="GO:0005506">
    <property type="term" value="F:iron ion binding"/>
    <property type="evidence" value="ECO:0007669"/>
    <property type="project" value="InterPro"/>
</dbReference>
<gene>
    <name evidence="5" type="ORF">RHGRI_034956</name>
</gene>
<evidence type="ECO:0000313" key="6">
    <source>
        <dbReference type="Proteomes" id="UP000823749"/>
    </source>
</evidence>
<protein>
    <submittedName>
        <fullName evidence="5">Uncharacterized protein</fullName>
    </submittedName>
</protein>
<evidence type="ECO:0000313" key="5">
    <source>
        <dbReference type="EMBL" id="KAG5522985.1"/>
    </source>
</evidence>
<keyword evidence="3" id="KW-0479">Metal-binding</keyword>
<sequence>MIEKILNSGSDVVNLSELIVELTGDVVCRVVLGRKYGGVGGRGGGGGRRGFKEVLGEFVELLGVFDIGDFVPWLKGVNRVNGVYGRVERLANELDEFLEGVVEEHEVKKLFNAYHTCNDMHDI</sequence>
<dbReference type="InterPro" id="IPR036396">
    <property type="entry name" value="Cyt_P450_sf"/>
</dbReference>
<accession>A0AAV6I5J4</accession>
<dbReference type="GO" id="GO:0004497">
    <property type="term" value="F:monooxygenase activity"/>
    <property type="evidence" value="ECO:0007669"/>
    <property type="project" value="InterPro"/>
</dbReference>
<dbReference type="GO" id="GO:0016705">
    <property type="term" value="F:oxidoreductase activity, acting on paired donors, with incorporation or reduction of molecular oxygen"/>
    <property type="evidence" value="ECO:0007669"/>
    <property type="project" value="InterPro"/>
</dbReference>
<dbReference type="Gene3D" id="1.10.630.10">
    <property type="entry name" value="Cytochrome P450"/>
    <property type="match status" value="1"/>
</dbReference>
<keyword evidence="4" id="KW-0408">Iron</keyword>
<comment type="caution">
    <text evidence="5">The sequence shown here is derived from an EMBL/GenBank/DDBJ whole genome shotgun (WGS) entry which is preliminary data.</text>
</comment>
<comment type="similarity">
    <text evidence="1">Belongs to the cytochrome P450 family.</text>
</comment>
<dbReference type="EMBL" id="JACTNZ010000012">
    <property type="protein sequence ID" value="KAG5522985.1"/>
    <property type="molecule type" value="Genomic_DNA"/>
</dbReference>
<proteinExistence type="inferred from homology"/>
<keyword evidence="2" id="KW-0349">Heme</keyword>
<evidence type="ECO:0000256" key="1">
    <source>
        <dbReference type="ARBA" id="ARBA00010617"/>
    </source>
</evidence>
<keyword evidence="6" id="KW-1185">Reference proteome</keyword>
<dbReference type="AlphaFoldDB" id="A0AAV6I5J4"/>
<dbReference type="PANTHER" id="PTHR47955:SF15">
    <property type="entry name" value="CYTOCHROME P450 71A2-LIKE"/>
    <property type="match status" value="1"/>
</dbReference>
<evidence type="ECO:0000256" key="4">
    <source>
        <dbReference type="ARBA" id="ARBA00023004"/>
    </source>
</evidence>
<name>A0AAV6I5J4_9ERIC</name>
<dbReference type="Proteomes" id="UP000823749">
    <property type="component" value="Chromosome 12"/>
</dbReference>
<evidence type="ECO:0000256" key="2">
    <source>
        <dbReference type="ARBA" id="ARBA00022617"/>
    </source>
</evidence>
<dbReference type="GO" id="GO:0020037">
    <property type="term" value="F:heme binding"/>
    <property type="evidence" value="ECO:0007669"/>
    <property type="project" value="InterPro"/>
</dbReference>
<dbReference type="SUPFAM" id="SSF48264">
    <property type="entry name" value="Cytochrome P450"/>
    <property type="match status" value="1"/>
</dbReference>
<organism evidence="5 6">
    <name type="scientific">Rhododendron griersonianum</name>
    <dbReference type="NCBI Taxonomy" id="479676"/>
    <lineage>
        <taxon>Eukaryota</taxon>
        <taxon>Viridiplantae</taxon>
        <taxon>Streptophyta</taxon>
        <taxon>Embryophyta</taxon>
        <taxon>Tracheophyta</taxon>
        <taxon>Spermatophyta</taxon>
        <taxon>Magnoliopsida</taxon>
        <taxon>eudicotyledons</taxon>
        <taxon>Gunneridae</taxon>
        <taxon>Pentapetalae</taxon>
        <taxon>asterids</taxon>
        <taxon>Ericales</taxon>
        <taxon>Ericaceae</taxon>
        <taxon>Ericoideae</taxon>
        <taxon>Rhodoreae</taxon>
        <taxon>Rhododendron</taxon>
    </lineage>
</organism>